<organism evidence="2 3">
    <name type="scientific">Stichopus japonicus</name>
    <name type="common">Sea cucumber</name>
    <dbReference type="NCBI Taxonomy" id="307972"/>
    <lineage>
        <taxon>Eukaryota</taxon>
        <taxon>Metazoa</taxon>
        <taxon>Echinodermata</taxon>
        <taxon>Eleutherozoa</taxon>
        <taxon>Echinozoa</taxon>
        <taxon>Holothuroidea</taxon>
        <taxon>Aspidochirotacea</taxon>
        <taxon>Aspidochirotida</taxon>
        <taxon>Stichopodidae</taxon>
        <taxon>Apostichopus</taxon>
    </lineage>
</organism>
<keyword evidence="3" id="KW-1185">Reference proteome</keyword>
<feature type="compositionally biased region" description="Polar residues" evidence="1">
    <location>
        <begin position="212"/>
        <end position="225"/>
    </location>
</feature>
<evidence type="ECO:0000313" key="2">
    <source>
        <dbReference type="EMBL" id="PIK49409.1"/>
    </source>
</evidence>
<comment type="caution">
    <text evidence="2">The sequence shown here is derived from an EMBL/GenBank/DDBJ whole genome shotgun (WGS) entry which is preliminary data.</text>
</comment>
<evidence type="ECO:0000256" key="1">
    <source>
        <dbReference type="SAM" id="MobiDB-lite"/>
    </source>
</evidence>
<proteinExistence type="predicted"/>
<dbReference type="AlphaFoldDB" id="A0A2G8KN21"/>
<gene>
    <name evidence="2" type="ORF">BSL78_13709</name>
</gene>
<reference evidence="2 3" key="1">
    <citation type="journal article" date="2017" name="PLoS Biol.">
        <title>The sea cucumber genome provides insights into morphological evolution and visceral regeneration.</title>
        <authorList>
            <person name="Zhang X."/>
            <person name="Sun L."/>
            <person name="Yuan J."/>
            <person name="Sun Y."/>
            <person name="Gao Y."/>
            <person name="Zhang L."/>
            <person name="Li S."/>
            <person name="Dai H."/>
            <person name="Hamel J.F."/>
            <person name="Liu C."/>
            <person name="Yu Y."/>
            <person name="Liu S."/>
            <person name="Lin W."/>
            <person name="Guo K."/>
            <person name="Jin S."/>
            <person name="Xu P."/>
            <person name="Storey K.B."/>
            <person name="Huan P."/>
            <person name="Zhang T."/>
            <person name="Zhou Y."/>
            <person name="Zhang J."/>
            <person name="Lin C."/>
            <person name="Li X."/>
            <person name="Xing L."/>
            <person name="Huo D."/>
            <person name="Sun M."/>
            <person name="Wang L."/>
            <person name="Mercier A."/>
            <person name="Li F."/>
            <person name="Yang H."/>
            <person name="Xiang J."/>
        </authorList>
    </citation>
    <scope>NUCLEOTIDE SEQUENCE [LARGE SCALE GENOMIC DNA]</scope>
    <source>
        <strain evidence="2">Shaxun</strain>
        <tissue evidence="2">Muscle</tissue>
    </source>
</reference>
<accession>A0A2G8KN21</accession>
<name>A0A2G8KN21_STIJA</name>
<sequence>MGTNNILPAESRREGEQMIKDELKKAKQEMTSFASKIPDNMPIYSRTYLLAQKKKFLARFRKQKKHQAVISISEKDVVKNDTTTQDKHLASCAKCTESSVTTCSDAKFTTKQNAEKDRNCQVFKANEKRENTVQIKCHEGASKLNDRLKAGSDNAISRTVNLNGDLSSSKDQSKAKRHEAYLLAQKKKFLAKCRKQKKVQDVIRSSEKGATENDTTTQSGGSNHPASCAKDIGSSVTTCCDKKCTTKQNAEKDRNCQVFHVHEKKESTVQIKCHEGASKLSDRLKSGSDIVISGTVTLNGDLSSSKDQSKAKSHRANLLAQKKKYLAKCRKQKRNQAVIISSEKGAAEIMKLHQVAAQNILLLLQKT</sequence>
<feature type="compositionally biased region" description="Basic and acidic residues" evidence="1">
    <location>
        <begin position="202"/>
        <end position="211"/>
    </location>
</feature>
<evidence type="ECO:0000313" key="3">
    <source>
        <dbReference type="Proteomes" id="UP000230750"/>
    </source>
</evidence>
<protein>
    <submittedName>
        <fullName evidence="2">Uncharacterized protein</fullName>
    </submittedName>
</protein>
<dbReference type="EMBL" id="MRZV01000467">
    <property type="protein sequence ID" value="PIK49409.1"/>
    <property type="molecule type" value="Genomic_DNA"/>
</dbReference>
<feature type="region of interest" description="Disordered" evidence="1">
    <location>
        <begin position="202"/>
        <end position="226"/>
    </location>
</feature>
<dbReference type="Proteomes" id="UP000230750">
    <property type="component" value="Unassembled WGS sequence"/>
</dbReference>